<feature type="chain" id="PRO_5023304294" description="S-adenosylmethionine decarboxylase beta chain" evidence="15">
    <location>
        <begin position="1"/>
        <end position="62"/>
    </location>
</feature>
<reference evidence="16 17" key="1">
    <citation type="journal article" date="2019" name="Nat. Microbiol.">
        <title>Expanding anaerobic alkane metabolism in the domain of Archaea.</title>
        <authorList>
            <person name="Wang Y."/>
            <person name="Wegener G."/>
            <person name="Hou J."/>
            <person name="Wang F."/>
            <person name="Xiao X."/>
        </authorList>
    </citation>
    <scope>NUCLEOTIDE SEQUENCE [LARGE SCALE GENOMIC DNA]</scope>
    <source>
        <strain evidence="16">WYZ-LMO10</strain>
    </source>
</reference>
<evidence type="ECO:0000256" key="10">
    <source>
        <dbReference type="ARBA" id="ARBA00023270"/>
    </source>
</evidence>
<dbReference type="InterPro" id="IPR017716">
    <property type="entry name" value="S-AdoMet_deCOase_pro-enz"/>
</dbReference>
<evidence type="ECO:0000256" key="5">
    <source>
        <dbReference type="ARBA" id="ARBA00022813"/>
    </source>
</evidence>
<dbReference type="Gene3D" id="3.30.160.750">
    <property type="match status" value="1"/>
</dbReference>
<comment type="PTM">
    <text evidence="15">Is synthesized initially as an inactive proenzyme. Formation of the active enzyme involves a self-maturation process in which the active site pyruvoyl group is generated from an internal serine residue via an autocatalytic post-translational modification. Two non-identical subunits are generated from the proenzyme in this reaction, and the pyruvate is formed at the N-terminus of the alpha chain, which is derived from the carboxyl end of the proenzyme. The post-translation cleavage follows an unusual pathway, termed non-hydrolytic serinolysis, in which the side chain hydroxyl group of the serine supplies its oxygen atom to form the C-terminus of the beta chain, while the remainder of the serine residue undergoes an oxidative deamination to produce ammonia and the pyruvoyl group blocking the N-terminus of the alpha chain.</text>
</comment>
<sequence>MREVGRHFVFELFGCDAKALDDIKGIEWAMEKGAEDAGVRVVGKVFHKFSPQGVTGVVVIAESHLSIHTWPELGYAAVDLFTCNTNTDPMKAFQRLADLLKPRSMSVVELKRGLFMGDNP</sequence>
<dbReference type="InterPro" id="IPR003826">
    <property type="entry name" value="AdoMetDC_fam_prok"/>
</dbReference>
<dbReference type="EMBL" id="QNVH01000018">
    <property type="protein sequence ID" value="TDA39221.1"/>
    <property type="molecule type" value="Genomic_DNA"/>
</dbReference>
<keyword evidence="5 15" id="KW-0068">Autocatalytic cleavage</keyword>
<evidence type="ECO:0000256" key="9">
    <source>
        <dbReference type="ARBA" id="ARBA00023239"/>
    </source>
</evidence>
<feature type="active site" description="Proton donor; for catalytic activity" evidence="15">
    <location>
        <position position="83"/>
    </location>
</feature>
<evidence type="ECO:0000256" key="12">
    <source>
        <dbReference type="ARBA" id="ARBA00048112"/>
    </source>
</evidence>
<comment type="function">
    <text evidence="13 15">Catalyzes the decarboxylation of S-adenosylmethionine to S-adenosylmethioninamine (dcAdoMet), the propylamine donor required for the synthesis of the polyamines spermine and spermidine from the diamine putrescine.</text>
</comment>
<evidence type="ECO:0000313" key="17">
    <source>
        <dbReference type="Proteomes" id="UP000315399"/>
    </source>
</evidence>
<accession>A0A523BE50</accession>
<evidence type="ECO:0000256" key="7">
    <source>
        <dbReference type="ARBA" id="ARBA00023115"/>
    </source>
</evidence>
<feature type="site" description="Cleavage (non-hydrolytic); by autolysis" evidence="15">
    <location>
        <begin position="62"/>
        <end position="63"/>
    </location>
</feature>
<evidence type="ECO:0000256" key="2">
    <source>
        <dbReference type="ARBA" id="ARBA00011601"/>
    </source>
</evidence>
<dbReference type="Pfam" id="PF02675">
    <property type="entry name" value="AdoMet_dc"/>
    <property type="match status" value="1"/>
</dbReference>
<keyword evidence="3 15" id="KW-0949">S-adenosyl-L-methionine</keyword>
<proteinExistence type="inferred from homology"/>
<dbReference type="GO" id="GO:0004014">
    <property type="term" value="F:adenosylmethionine decarboxylase activity"/>
    <property type="evidence" value="ECO:0007669"/>
    <property type="project" value="UniProtKB-UniRule"/>
</dbReference>
<keyword evidence="7 15" id="KW-0620">Polyamine biosynthesis</keyword>
<evidence type="ECO:0000256" key="4">
    <source>
        <dbReference type="ARBA" id="ARBA00022793"/>
    </source>
</evidence>
<comment type="pathway">
    <text evidence="1 15">Amine and polyamine biosynthesis; S-adenosylmethioninamine biosynthesis; S-adenosylmethioninamine from S-adenosyl-L-methionine: step 1/1.</text>
</comment>
<dbReference type="FunFam" id="3.30.360.110:FF:000001">
    <property type="entry name" value="S-adenosylmethionine decarboxylase proenzyme"/>
    <property type="match status" value="1"/>
</dbReference>
<keyword evidence="4 15" id="KW-0210">Decarboxylase</keyword>
<keyword evidence="6 15" id="KW-0745">Spermidine biosynthesis</keyword>
<dbReference type="AlphaFoldDB" id="A0A523BE50"/>
<evidence type="ECO:0000256" key="14">
    <source>
        <dbReference type="ARBA" id="ARBA00061583"/>
    </source>
</evidence>
<evidence type="ECO:0000256" key="6">
    <source>
        <dbReference type="ARBA" id="ARBA00023066"/>
    </source>
</evidence>
<name>A0A523BE50_9CREN</name>
<protein>
    <recommendedName>
        <fullName evidence="15">S-adenosylmethionine decarboxylase proenzyme</fullName>
        <shortName evidence="15">AdoMetDC</shortName>
        <shortName evidence="15">SAMDC</shortName>
        <ecNumber evidence="15">4.1.1.50</ecNumber>
    </recommendedName>
    <component>
        <recommendedName>
            <fullName evidence="15">S-adenosylmethionine decarboxylase beta chain</fullName>
        </recommendedName>
    </component>
    <component>
        <recommendedName>
            <fullName evidence="15">S-adenosylmethionine decarboxylase alpha chain</fullName>
        </recommendedName>
    </component>
</protein>
<dbReference type="NCBIfam" id="TIGR03330">
    <property type="entry name" value="SAM_DCase_Bsu"/>
    <property type="match status" value="1"/>
</dbReference>
<evidence type="ECO:0000256" key="15">
    <source>
        <dbReference type="HAMAP-Rule" id="MF_00464"/>
    </source>
</evidence>
<dbReference type="GO" id="GO:0005829">
    <property type="term" value="C:cytosol"/>
    <property type="evidence" value="ECO:0007669"/>
    <property type="project" value="TreeGrafter"/>
</dbReference>
<keyword evidence="10 15" id="KW-0704">Schiff base</keyword>
<dbReference type="SUPFAM" id="SSF56276">
    <property type="entry name" value="S-adenosylmethionine decarboxylase"/>
    <property type="match status" value="1"/>
</dbReference>
<comment type="cofactor">
    <cofactor evidence="15">
        <name>pyruvate</name>
        <dbReference type="ChEBI" id="CHEBI:15361"/>
    </cofactor>
    <text evidence="15">Binds 1 pyruvoyl group covalently per subunit.</text>
</comment>
<feature type="active site" description="Schiff-base intermediate with substrate; via pyruvic acid" evidence="15">
    <location>
        <position position="63"/>
    </location>
</feature>
<dbReference type="UniPathway" id="UPA00331">
    <property type="reaction ID" value="UER00451"/>
</dbReference>
<feature type="chain" id="PRO_5023304295" description="S-adenosylmethionine decarboxylase alpha chain" evidence="15">
    <location>
        <begin position="63"/>
        <end position="120"/>
    </location>
</feature>
<dbReference type="InterPro" id="IPR042284">
    <property type="entry name" value="AdoMetDC_N"/>
</dbReference>
<evidence type="ECO:0000256" key="3">
    <source>
        <dbReference type="ARBA" id="ARBA00022691"/>
    </source>
</evidence>
<keyword evidence="9 15" id="KW-0456">Lyase</keyword>
<dbReference type="PANTHER" id="PTHR33866">
    <property type="entry name" value="S-ADENOSYLMETHIONINE DECARBOXYLASE PROENZYME"/>
    <property type="match status" value="1"/>
</dbReference>
<evidence type="ECO:0000313" key="16">
    <source>
        <dbReference type="EMBL" id="TDA39221.1"/>
    </source>
</evidence>
<evidence type="ECO:0000256" key="1">
    <source>
        <dbReference type="ARBA" id="ARBA00004911"/>
    </source>
</evidence>
<dbReference type="GO" id="GO:0008295">
    <property type="term" value="P:spermidine biosynthetic process"/>
    <property type="evidence" value="ECO:0007669"/>
    <property type="project" value="UniProtKB-UniRule"/>
</dbReference>
<keyword evidence="11 15" id="KW-0670">Pyruvate</keyword>
<dbReference type="PANTHER" id="PTHR33866:SF2">
    <property type="entry name" value="S-ADENOSYLMETHIONINE DECARBOXYLASE PROENZYME"/>
    <property type="match status" value="1"/>
</dbReference>
<organism evidence="16 17">
    <name type="scientific">Thermoproteota archaeon</name>
    <dbReference type="NCBI Taxonomy" id="2056631"/>
    <lineage>
        <taxon>Archaea</taxon>
        <taxon>Thermoproteota</taxon>
    </lineage>
</organism>
<dbReference type="EC" id="4.1.1.50" evidence="15"/>
<feature type="modified residue" description="Pyruvic acid (Ser); by autocatalysis" evidence="15">
    <location>
        <position position="63"/>
    </location>
</feature>
<comment type="subunit">
    <text evidence="2 15">Heterotetramer of two alpha and two beta chains arranged as a dimer of alpha/beta heterodimers.</text>
</comment>
<dbReference type="InterPro" id="IPR016067">
    <property type="entry name" value="S-AdoMet_deCO2ase_core"/>
</dbReference>
<comment type="caution">
    <text evidence="16">The sequence shown here is derived from an EMBL/GenBank/DDBJ whole genome shotgun (WGS) entry which is preliminary data.</text>
</comment>
<keyword evidence="8 15" id="KW-0865">Zymogen</keyword>
<dbReference type="HAMAP" id="MF_00464">
    <property type="entry name" value="AdoMetDC_1"/>
    <property type="match status" value="1"/>
</dbReference>
<evidence type="ECO:0000256" key="11">
    <source>
        <dbReference type="ARBA" id="ARBA00023317"/>
    </source>
</evidence>
<dbReference type="Proteomes" id="UP000315399">
    <property type="component" value="Unassembled WGS sequence"/>
</dbReference>
<evidence type="ECO:0000256" key="13">
    <source>
        <dbReference type="ARBA" id="ARBA00056215"/>
    </source>
</evidence>
<feature type="active site" description="Proton acceptor; for processing activity" evidence="15">
    <location>
        <position position="68"/>
    </location>
</feature>
<evidence type="ECO:0000256" key="8">
    <source>
        <dbReference type="ARBA" id="ARBA00023145"/>
    </source>
</evidence>
<dbReference type="InterPro" id="IPR042286">
    <property type="entry name" value="AdoMetDC_C"/>
</dbReference>
<comment type="catalytic activity">
    <reaction evidence="12 15">
        <text>S-adenosyl-L-methionine + H(+) = S-adenosyl 3-(methylsulfanyl)propylamine + CO2</text>
        <dbReference type="Rhea" id="RHEA:15981"/>
        <dbReference type="ChEBI" id="CHEBI:15378"/>
        <dbReference type="ChEBI" id="CHEBI:16526"/>
        <dbReference type="ChEBI" id="CHEBI:57443"/>
        <dbReference type="ChEBI" id="CHEBI:59789"/>
        <dbReference type="EC" id="4.1.1.50"/>
    </reaction>
</comment>
<comment type="similarity">
    <text evidence="14 15">Belongs to the prokaryotic AdoMetDC family. Type 1 subfamily.</text>
</comment>
<gene>
    <name evidence="16" type="primary">speD</name>
    <name evidence="15" type="synonym">speH</name>
    <name evidence="16" type="ORF">DSO08_02735</name>
</gene>
<dbReference type="Gene3D" id="3.30.360.110">
    <property type="entry name" value="S-adenosylmethionine decarboxylase domain"/>
    <property type="match status" value="1"/>
</dbReference>